<dbReference type="Proteomes" id="UP000216991">
    <property type="component" value="Unassembled WGS sequence"/>
</dbReference>
<dbReference type="EMBL" id="NOXT01000068">
    <property type="protein sequence ID" value="OYQ34456.1"/>
    <property type="molecule type" value="Genomic_DNA"/>
</dbReference>
<dbReference type="OrthoDB" id="9799572at2"/>
<dbReference type="InterPro" id="IPR038532">
    <property type="entry name" value="NDUFS4-like_sf"/>
</dbReference>
<evidence type="ECO:0000313" key="7">
    <source>
        <dbReference type="EMBL" id="OYQ34456.1"/>
    </source>
</evidence>
<accession>A0A255YYY9</accession>
<evidence type="ECO:0000313" key="8">
    <source>
        <dbReference type="Proteomes" id="UP000216991"/>
    </source>
</evidence>
<keyword evidence="8" id="KW-1185">Reference proteome</keyword>
<comment type="caution">
    <text evidence="7">The sequence shown here is derived from an EMBL/GenBank/DDBJ whole genome shotgun (WGS) entry which is preliminary data.</text>
</comment>
<dbReference type="PANTHER" id="PTHR12219:SF8">
    <property type="entry name" value="NADH DEHYDROGENASE [UBIQUINONE] IRON-SULFUR PROTEIN 4, MITOCHONDRIAL"/>
    <property type="match status" value="1"/>
</dbReference>
<sequence length="92" mass="10361">MHARLYQRPKHALQSGGARTGEWLLEFERDDRLRADPLTGWAGSGFTAGQIQLRFPTKEAALAYAERHGLVVEIVPLGPRTLKLQAYADNFR</sequence>
<dbReference type="GO" id="GO:0016020">
    <property type="term" value="C:membrane"/>
    <property type="evidence" value="ECO:0007669"/>
    <property type="project" value="UniProtKB-SubCell"/>
</dbReference>
<protein>
    <submittedName>
        <fullName evidence="7">ETC complex I subunit</fullName>
    </submittedName>
</protein>
<dbReference type="Pfam" id="PF04800">
    <property type="entry name" value="NDUS4"/>
    <property type="match status" value="1"/>
</dbReference>
<dbReference type="InterPro" id="IPR006885">
    <property type="entry name" value="NADH_UbQ_FeS_4_mit-like"/>
</dbReference>
<dbReference type="Gene3D" id="3.30.160.190">
    <property type="entry name" value="atu1810 like domain"/>
    <property type="match status" value="1"/>
</dbReference>
<evidence type="ECO:0000256" key="4">
    <source>
        <dbReference type="ARBA" id="ARBA00022946"/>
    </source>
</evidence>
<keyword evidence="2" id="KW-0813">Transport</keyword>
<evidence type="ECO:0000256" key="5">
    <source>
        <dbReference type="ARBA" id="ARBA00022982"/>
    </source>
</evidence>
<keyword evidence="4" id="KW-0809">Transit peptide</keyword>
<organism evidence="7 8">
    <name type="scientific">Sandarakinorhabdus cyanobacteriorum</name>
    <dbReference type="NCBI Taxonomy" id="1981098"/>
    <lineage>
        <taxon>Bacteria</taxon>
        <taxon>Pseudomonadati</taxon>
        <taxon>Pseudomonadota</taxon>
        <taxon>Alphaproteobacteria</taxon>
        <taxon>Sphingomonadales</taxon>
        <taxon>Sphingosinicellaceae</taxon>
        <taxon>Sandarakinorhabdus</taxon>
    </lineage>
</organism>
<dbReference type="AlphaFoldDB" id="A0A255YYY9"/>
<keyword evidence="3" id="KW-0679">Respiratory chain</keyword>
<dbReference type="GO" id="GO:0022900">
    <property type="term" value="P:electron transport chain"/>
    <property type="evidence" value="ECO:0007669"/>
    <property type="project" value="InterPro"/>
</dbReference>
<dbReference type="PANTHER" id="PTHR12219">
    <property type="entry name" value="NADH-UBIQUINONE OXIDOREDUCTASE"/>
    <property type="match status" value="1"/>
</dbReference>
<keyword evidence="6" id="KW-0472">Membrane</keyword>
<evidence type="ECO:0000256" key="1">
    <source>
        <dbReference type="ARBA" id="ARBA00004370"/>
    </source>
</evidence>
<evidence type="ECO:0000256" key="2">
    <source>
        <dbReference type="ARBA" id="ARBA00022448"/>
    </source>
</evidence>
<reference evidence="7 8" key="1">
    <citation type="submission" date="2017-07" db="EMBL/GenBank/DDBJ databases">
        <title>Sandarakinorhabdus cyanobacteriorum sp. nov., a novel bacterium isolated from cyanobacterial aggregates in a eutrophic lake.</title>
        <authorList>
            <person name="Cai H."/>
        </authorList>
    </citation>
    <scope>NUCLEOTIDE SEQUENCE [LARGE SCALE GENOMIC DNA]</scope>
    <source>
        <strain evidence="7 8">TH057</strain>
    </source>
</reference>
<evidence type="ECO:0000256" key="3">
    <source>
        <dbReference type="ARBA" id="ARBA00022660"/>
    </source>
</evidence>
<name>A0A255YYY9_9SPHN</name>
<gene>
    <name evidence="7" type="ORF">CHU93_02340</name>
</gene>
<dbReference type="RefSeq" id="WP_094472588.1">
    <property type="nucleotide sequence ID" value="NZ_NOXT01000068.1"/>
</dbReference>
<comment type="subcellular location">
    <subcellularLocation>
        <location evidence="1">Membrane</location>
    </subcellularLocation>
</comment>
<proteinExistence type="predicted"/>
<keyword evidence="5" id="KW-0249">Electron transport</keyword>
<evidence type="ECO:0000256" key="6">
    <source>
        <dbReference type="ARBA" id="ARBA00023136"/>
    </source>
</evidence>